<dbReference type="EMBL" id="GBRD01017280">
    <property type="protein sequence ID" value="JAG48547.1"/>
    <property type="molecule type" value="Transcribed_RNA"/>
</dbReference>
<name>A0A0A9WZH3_LYGHE</name>
<dbReference type="AlphaFoldDB" id="A0A0A9WZH3"/>
<evidence type="ECO:0000256" key="3">
    <source>
        <dbReference type="ARBA" id="ARBA00022490"/>
    </source>
</evidence>
<proteinExistence type="predicted"/>
<evidence type="ECO:0000256" key="4">
    <source>
        <dbReference type="ARBA" id="ARBA00022614"/>
    </source>
</evidence>
<evidence type="ECO:0000256" key="1">
    <source>
        <dbReference type="ARBA" id="ARBA00004496"/>
    </source>
</evidence>
<dbReference type="GO" id="GO:0005737">
    <property type="term" value="C:cytoplasm"/>
    <property type="evidence" value="ECO:0007669"/>
    <property type="project" value="UniProtKB-SubCell"/>
</dbReference>
<dbReference type="PANTHER" id="PTHR46545:SF1">
    <property type="entry name" value="LEUCINE-RICH REPEAT-CONTAINING PROTEIN 51"/>
    <property type="match status" value="1"/>
</dbReference>
<comment type="subcellular location">
    <subcellularLocation>
        <location evidence="1">Cytoplasm</location>
    </subcellularLocation>
</comment>
<keyword evidence="5" id="KW-0677">Repeat</keyword>
<evidence type="ECO:0000313" key="7">
    <source>
        <dbReference type="EMBL" id="JAG48547.1"/>
    </source>
</evidence>
<dbReference type="Pfam" id="PF14580">
    <property type="entry name" value="LRR_9"/>
    <property type="match status" value="1"/>
</dbReference>
<keyword evidence="3" id="KW-0963">Cytoplasm</keyword>
<reference evidence="7" key="3">
    <citation type="submission" date="2014-09" db="EMBL/GenBank/DDBJ databases">
        <authorList>
            <person name="Magalhaes I.L.F."/>
            <person name="Oliveira U."/>
            <person name="Santos F.R."/>
            <person name="Vidigal T.H.D.A."/>
            <person name="Brescovit A.D."/>
            <person name="Santos A.J."/>
        </authorList>
    </citation>
    <scope>NUCLEOTIDE SEQUENCE</scope>
</reference>
<dbReference type="InterPro" id="IPR032675">
    <property type="entry name" value="LRR_dom_sf"/>
</dbReference>
<dbReference type="SUPFAM" id="SSF52058">
    <property type="entry name" value="L domain-like"/>
    <property type="match status" value="1"/>
</dbReference>
<dbReference type="PROSITE" id="PS51450">
    <property type="entry name" value="LRR"/>
    <property type="match status" value="1"/>
</dbReference>
<accession>A0A0A9WZH3</accession>
<dbReference type="InterPro" id="IPR001611">
    <property type="entry name" value="Leu-rich_rpt"/>
</dbReference>
<evidence type="ECO:0000256" key="2">
    <source>
        <dbReference type="ARBA" id="ARBA00014223"/>
    </source>
</evidence>
<reference evidence="6" key="2">
    <citation type="submission" date="2014-07" db="EMBL/GenBank/DDBJ databases">
        <authorList>
            <person name="Hull J."/>
        </authorList>
    </citation>
    <scope>NUCLEOTIDE SEQUENCE</scope>
</reference>
<gene>
    <name evidence="6" type="primary">LRRC51</name>
    <name evidence="6" type="ORF">CM83_100463</name>
</gene>
<sequence>MAAQQKKKDEDSESVELIVNNDIDVSLTSPADYSFRKLRFLDELEGARPRSMRLGKPVIRGPAGKLISNSLWLNNNNLESMQFLTTFVNTLFEAPNKIQWIDFSFNNISEIDKELLKFTDLKILYLHGNCISTLENVGRLRGLKKLRTLTLHGCPVELLPFYRQHVISMLPQLKSLDFGTVTPKESNAPPPPGMPQLFD</sequence>
<evidence type="ECO:0000256" key="5">
    <source>
        <dbReference type="ARBA" id="ARBA00022737"/>
    </source>
</evidence>
<evidence type="ECO:0000313" key="6">
    <source>
        <dbReference type="EMBL" id="JAG13882.1"/>
    </source>
</evidence>
<dbReference type="Gene3D" id="3.80.10.10">
    <property type="entry name" value="Ribonuclease Inhibitor"/>
    <property type="match status" value="1"/>
</dbReference>
<protein>
    <recommendedName>
        <fullName evidence="2">Leucine-rich repeat-containing protein 51</fullName>
    </recommendedName>
</protein>
<organism evidence="6">
    <name type="scientific">Lygus hesperus</name>
    <name type="common">Western plant bug</name>
    <dbReference type="NCBI Taxonomy" id="30085"/>
    <lineage>
        <taxon>Eukaryota</taxon>
        <taxon>Metazoa</taxon>
        <taxon>Ecdysozoa</taxon>
        <taxon>Arthropoda</taxon>
        <taxon>Hexapoda</taxon>
        <taxon>Insecta</taxon>
        <taxon>Pterygota</taxon>
        <taxon>Neoptera</taxon>
        <taxon>Paraneoptera</taxon>
        <taxon>Hemiptera</taxon>
        <taxon>Heteroptera</taxon>
        <taxon>Panheteroptera</taxon>
        <taxon>Cimicomorpha</taxon>
        <taxon>Miridae</taxon>
        <taxon>Mirini</taxon>
        <taxon>Lygus</taxon>
    </lineage>
</organism>
<dbReference type="EMBL" id="GBHO01029722">
    <property type="protein sequence ID" value="JAG13882.1"/>
    <property type="molecule type" value="Transcribed_RNA"/>
</dbReference>
<keyword evidence="4" id="KW-0433">Leucine-rich repeat</keyword>
<reference evidence="6" key="1">
    <citation type="journal article" date="2014" name="PLoS ONE">
        <title>Transcriptome-Based Identification of ABC Transporters in the Western Tarnished Plant Bug Lygus hesperus.</title>
        <authorList>
            <person name="Hull J.J."/>
            <person name="Chaney K."/>
            <person name="Geib S.M."/>
            <person name="Fabrick J.A."/>
            <person name="Brent C.S."/>
            <person name="Walsh D."/>
            <person name="Lavine L.C."/>
        </authorList>
    </citation>
    <scope>NUCLEOTIDE SEQUENCE</scope>
</reference>
<dbReference type="PANTHER" id="PTHR46545">
    <property type="entry name" value="LEUCINE-RICH REPEAT-CONTAINING PROTEIN 51"/>
    <property type="match status" value="1"/>
</dbReference>